<dbReference type="EMBL" id="QUNG01000010">
    <property type="protein sequence ID" value="REG82127.1"/>
    <property type="molecule type" value="Genomic_DNA"/>
</dbReference>
<evidence type="ECO:0000256" key="1">
    <source>
        <dbReference type="SAM" id="SignalP"/>
    </source>
</evidence>
<sequence>MSQISILYTVPVLLLASSITHASVAVRFVESAPKDRFVLTNTSQCEMENITANIDLANSTGKLIFDTTATGAGVDVFQPFEAGDGNIQLTNGSQVNDGATKLSIKIAKLQANEATHFTIDVDDTLKQSEWGNIRVSGSEIENATIEITSKDNATLKGTFDNQGKTTLAFTHC</sequence>
<name>A0A3E0DHC5_9GAMM</name>
<evidence type="ECO:0000313" key="2">
    <source>
        <dbReference type="EMBL" id="REG82127.1"/>
    </source>
</evidence>
<dbReference type="OrthoDB" id="6105464at2"/>
<feature type="signal peptide" evidence="1">
    <location>
        <begin position="1"/>
        <end position="22"/>
    </location>
</feature>
<dbReference type="AlphaFoldDB" id="A0A3E0DHC5"/>
<feature type="chain" id="PRO_5017622803" description="Calx-beta domain-containing protein" evidence="1">
    <location>
        <begin position="23"/>
        <end position="172"/>
    </location>
</feature>
<evidence type="ECO:0000313" key="3">
    <source>
        <dbReference type="Proteomes" id="UP000256542"/>
    </source>
</evidence>
<dbReference type="Proteomes" id="UP000256542">
    <property type="component" value="Unassembled WGS sequence"/>
</dbReference>
<gene>
    <name evidence="2" type="ORF">DFP81_11012</name>
</gene>
<comment type="caution">
    <text evidence="2">The sequence shown here is derived from an EMBL/GenBank/DDBJ whole genome shotgun (WGS) entry which is preliminary data.</text>
</comment>
<keyword evidence="1" id="KW-0732">Signal</keyword>
<evidence type="ECO:0008006" key="4">
    <source>
        <dbReference type="Google" id="ProtNLM"/>
    </source>
</evidence>
<keyword evidence="3" id="KW-1185">Reference proteome</keyword>
<protein>
    <recommendedName>
        <fullName evidence="4">Calx-beta domain-containing protein</fullName>
    </recommendedName>
</protein>
<proteinExistence type="predicted"/>
<dbReference type="RefSeq" id="WP_115898418.1">
    <property type="nucleotide sequence ID" value="NZ_QUNG01000010.1"/>
</dbReference>
<reference evidence="2 3" key="1">
    <citation type="submission" date="2018-08" db="EMBL/GenBank/DDBJ databases">
        <title>Genomic Encyclopedia of Type Strains, Phase III (KMG-III): the genomes of soil and plant-associated and newly described type strains.</title>
        <authorList>
            <person name="Whitman W."/>
        </authorList>
    </citation>
    <scope>NUCLEOTIDE SEQUENCE [LARGE SCALE GENOMIC DNA]</scope>
    <source>
        <strain evidence="2 3">CECT 7375</strain>
    </source>
</reference>
<organism evidence="2 3">
    <name type="scientific">Marinomonas pollencensis</name>
    <dbReference type="NCBI Taxonomy" id="491954"/>
    <lineage>
        <taxon>Bacteria</taxon>
        <taxon>Pseudomonadati</taxon>
        <taxon>Pseudomonadota</taxon>
        <taxon>Gammaproteobacteria</taxon>
        <taxon>Oceanospirillales</taxon>
        <taxon>Oceanospirillaceae</taxon>
        <taxon>Marinomonas</taxon>
    </lineage>
</organism>
<accession>A0A3E0DHC5</accession>